<evidence type="ECO:0000313" key="3">
    <source>
        <dbReference type="Proteomes" id="UP001519654"/>
    </source>
</evidence>
<comment type="caution">
    <text evidence="2">The sequence shown here is derived from an EMBL/GenBank/DDBJ whole genome shotgun (WGS) entry which is preliminary data.</text>
</comment>
<reference evidence="2 3" key="1">
    <citation type="submission" date="2021-06" db="EMBL/GenBank/DDBJ databases">
        <title>Actinoplanes lichenicola sp. nov., and Actinoplanes ovalisporus sp. nov., isolated from lichen in Thailand.</title>
        <authorList>
            <person name="Saeng-In P."/>
            <person name="Kanchanasin P."/>
            <person name="Yuki M."/>
            <person name="Kudo T."/>
            <person name="Ohkuma M."/>
            <person name="Phongsopitanun W."/>
            <person name="Tanasupawat S."/>
        </authorList>
    </citation>
    <scope>NUCLEOTIDE SEQUENCE [LARGE SCALE GENOMIC DNA]</scope>
    <source>
        <strain evidence="2 3">NBRC 110975</strain>
    </source>
</reference>
<evidence type="ECO:0008006" key="4">
    <source>
        <dbReference type="Google" id="ProtNLM"/>
    </source>
</evidence>
<organism evidence="2 3">
    <name type="scientific">Paractinoplanes bogorensis</name>
    <dbReference type="NCBI Taxonomy" id="1610840"/>
    <lineage>
        <taxon>Bacteria</taxon>
        <taxon>Bacillati</taxon>
        <taxon>Actinomycetota</taxon>
        <taxon>Actinomycetes</taxon>
        <taxon>Micromonosporales</taxon>
        <taxon>Micromonosporaceae</taxon>
        <taxon>Paractinoplanes</taxon>
    </lineage>
</organism>
<evidence type="ECO:0000313" key="2">
    <source>
        <dbReference type="EMBL" id="MBU2665176.1"/>
    </source>
</evidence>
<keyword evidence="3" id="KW-1185">Reference proteome</keyword>
<dbReference type="Proteomes" id="UP001519654">
    <property type="component" value="Unassembled WGS sequence"/>
</dbReference>
<keyword evidence="1" id="KW-0812">Transmembrane</keyword>
<dbReference type="PANTHER" id="PTHR36974">
    <property type="entry name" value="MEMBRANE PROTEIN-RELATED"/>
    <property type="match status" value="1"/>
</dbReference>
<dbReference type="RefSeq" id="WP_215788405.1">
    <property type="nucleotide sequence ID" value="NZ_JAHKKG010000005.1"/>
</dbReference>
<keyword evidence="1" id="KW-0472">Membrane</keyword>
<keyword evidence="1" id="KW-1133">Transmembrane helix</keyword>
<dbReference type="PANTHER" id="PTHR36974:SF1">
    <property type="entry name" value="DOXX FAMILY MEMBRANE PROTEIN"/>
    <property type="match status" value="1"/>
</dbReference>
<dbReference type="EMBL" id="JAHKKG010000005">
    <property type="protein sequence ID" value="MBU2665176.1"/>
    <property type="molecule type" value="Genomic_DNA"/>
</dbReference>
<accession>A0ABS5YPD1</accession>
<sequence length="142" mass="15344">MRTAGQILLGTFLTFTGIAHLTFARDEFRAQVPSWFPVDADVVVVASGVVELCLAAALLIAWRQPARALAGVATAAFFVAIFPGNLAQFLEHRDGFGLDTDAARAIRLLFQPLLVAWALTVTSAIPALRARRRREPGHPTPP</sequence>
<evidence type="ECO:0000256" key="1">
    <source>
        <dbReference type="SAM" id="Phobius"/>
    </source>
</evidence>
<feature type="transmembrane region" description="Helical" evidence="1">
    <location>
        <begin position="69"/>
        <end position="89"/>
    </location>
</feature>
<gene>
    <name evidence="2" type="ORF">KOI35_16865</name>
</gene>
<protein>
    <recommendedName>
        <fullName evidence="4">DoxX family membrane protein</fullName>
    </recommendedName>
</protein>
<proteinExistence type="predicted"/>
<feature type="transmembrane region" description="Helical" evidence="1">
    <location>
        <begin position="109"/>
        <end position="128"/>
    </location>
</feature>
<name>A0ABS5YPD1_9ACTN</name>
<feature type="transmembrane region" description="Helical" evidence="1">
    <location>
        <begin position="40"/>
        <end position="62"/>
    </location>
</feature>